<evidence type="ECO:0000313" key="1">
    <source>
        <dbReference type="EMBL" id="CDT53085.1"/>
    </source>
</evidence>
<dbReference type="AlphaFoldDB" id="A0AA86WX51"/>
<reference evidence="1 2" key="1">
    <citation type="submission" date="2014-06" db="EMBL/GenBank/DDBJ databases">
        <authorList>
            <person name="Le Roux F."/>
        </authorList>
    </citation>
    <scope>NUCLEOTIDE SEQUENCE [LARGE SCALE GENOMIC DNA]</scope>
    <source>
        <strain evidence="1 2">J2-31</strain>
    </source>
</reference>
<protein>
    <submittedName>
        <fullName evidence="1">Uncharacterized protein</fullName>
    </submittedName>
</protein>
<proteinExistence type="predicted"/>
<name>A0AA86WX51_9VIBR</name>
<keyword evidence="2" id="KW-1185">Reference proteome</keyword>
<dbReference type="Proteomes" id="UP000041625">
    <property type="component" value="Unassembled WGS sequence"/>
</dbReference>
<dbReference type="EMBL" id="CCKJ01000024">
    <property type="protein sequence ID" value="CDT53085.1"/>
    <property type="molecule type" value="Genomic_DNA"/>
</dbReference>
<organism evidence="1 2">
    <name type="scientific">Vibrio coralliirubri</name>
    <dbReference type="NCBI Taxonomy" id="1516159"/>
    <lineage>
        <taxon>Bacteria</taxon>
        <taxon>Pseudomonadati</taxon>
        <taxon>Pseudomonadota</taxon>
        <taxon>Gammaproteobacteria</taxon>
        <taxon>Vibrionales</taxon>
        <taxon>Vibrionaceae</taxon>
        <taxon>Vibrio</taxon>
    </lineage>
</organism>
<comment type="caution">
    <text evidence="1">The sequence shown here is derived from an EMBL/GenBank/DDBJ whole genome shotgun (WGS) entry which is preliminary data.</text>
</comment>
<gene>
    <name evidence="1" type="ORF">VCR31J2_120072</name>
</gene>
<accession>A0AA86WX51</accession>
<sequence>MDIETALIERRFYISDQSLTATSITTEIECDDTCDQRIASWCHWPFSSPVTAGTGTVHNDR</sequence>
<evidence type="ECO:0000313" key="2">
    <source>
        <dbReference type="Proteomes" id="UP000041625"/>
    </source>
</evidence>